<keyword evidence="1" id="KW-0812">Transmembrane</keyword>
<evidence type="ECO:0000313" key="2">
    <source>
        <dbReference type="EMBL" id="KAL1866680.1"/>
    </source>
</evidence>
<dbReference type="Proteomes" id="UP001583177">
    <property type="component" value="Unassembled WGS sequence"/>
</dbReference>
<evidence type="ECO:0000313" key="3">
    <source>
        <dbReference type="Proteomes" id="UP001583177"/>
    </source>
</evidence>
<reference evidence="2 3" key="1">
    <citation type="journal article" date="2024" name="IMA Fungus">
        <title>IMA Genome - F19 : A genome assembly and annotation guide to empower mycologists, including annotated draft genome sequences of Ceratocystis pirilliformis, Diaporthe australafricana, Fusarium ophioides, Paecilomyces lecythidis, and Sporothrix stenoceras.</title>
        <authorList>
            <person name="Aylward J."/>
            <person name="Wilson A.M."/>
            <person name="Visagie C.M."/>
            <person name="Spraker J."/>
            <person name="Barnes I."/>
            <person name="Buitendag C."/>
            <person name="Ceriani C."/>
            <person name="Del Mar Angel L."/>
            <person name="du Plessis D."/>
            <person name="Fuchs T."/>
            <person name="Gasser K."/>
            <person name="Kramer D."/>
            <person name="Li W."/>
            <person name="Munsamy K."/>
            <person name="Piso A."/>
            <person name="Price J.L."/>
            <person name="Sonnekus B."/>
            <person name="Thomas C."/>
            <person name="van der Nest A."/>
            <person name="van Dijk A."/>
            <person name="van Heerden A."/>
            <person name="van Vuuren N."/>
            <person name="Yilmaz N."/>
            <person name="Duong T.A."/>
            <person name="van der Merwe N.A."/>
            <person name="Wingfield M.J."/>
            <person name="Wingfield B.D."/>
        </authorList>
    </citation>
    <scope>NUCLEOTIDE SEQUENCE [LARGE SCALE GENOMIC DNA]</scope>
    <source>
        <strain evidence="2 3">CMW 18300</strain>
    </source>
</reference>
<feature type="transmembrane region" description="Helical" evidence="1">
    <location>
        <begin position="86"/>
        <end position="107"/>
    </location>
</feature>
<keyword evidence="1" id="KW-1133">Transmembrane helix</keyword>
<proteinExistence type="predicted"/>
<feature type="transmembrane region" description="Helical" evidence="1">
    <location>
        <begin position="50"/>
        <end position="74"/>
    </location>
</feature>
<evidence type="ECO:0000256" key="1">
    <source>
        <dbReference type="SAM" id="Phobius"/>
    </source>
</evidence>
<protein>
    <submittedName>
        <fullName evidence="2">Uncharacterized protein</fullName>
    </submittedName>
</protein>
<feature type="transmembrane region" description="Helical" evidence="1">
    <location>
        <begin position="7"/>
        <end position="30"/>
    </location>
</feature>
<comment type="caution">
    <text evidence="2">The sequence shown here is derived from an EMBL/GenBank/DDBJ whole genome shotgun (WGS) entry which is preliminary data.</text>
</comment>
<sequence length="154" mass="16836">MSVLHLIPVVTSTVSLWFAIDQYFFLGIFLHKDIEPGTKHVLTPDWKTTIATGLGYVIAPLVVTIASTASILNITSTKLLQDKGSCCWYIASAVLTAGHSTFVSAILPRIRSLSNGGLTPARSMWRRMHVTRTVTVDHSCWVACLGASAKTFWT</sequence>
<dbReference type="EMBL" id="JAWRVE010000054">
    <property type="protein sequence ID" value="KAL1866680.1"/>
    <property type="molecule type" value="Genomic_DNA"/>
</dbReference>
<accession>A0ABR3WSN2</accession>
<gene>
    <name evidence="2" type="ORF">Daus18300_006624</name>
</gene>
<organism evidence="2 3">
    <name type="scientific">Diaporthe australafricana</name>
    <dbReference type="NCBI Taxonomy" id="127596"/>
    <lineage>
        <taxon>Eukaryota</taxon>
        <taxon>Fungi</taxon>
        <taxon>Dikarya</taxon>
        <taxon>Ascomycota</taxon>
        <taxon>Pezizomycotina</taxon>
        <taxon>Sordariomycetes</taxon>
        <taxon>Sordariomycetidae</taxon>
        <taxon>Diaporthales</taxon>
        <taxon>Diaporthaceae</taxon>
        <taxon>Diaporthe</taxon>
    </lineage>
</organism>
<keyword evidence="3" id="KW-1185">Reference proteome</keyword>
<name>A0ABR3WSN2_9PEZI</name>
<keyword evidence="1" id="KW-0472">Membrane</keyword>